<keyword evidence="7" id="KW-1185">Reference proteome</keyword>
<dbReference type="InterPro" id="IPR002941">
    <property type="entry name" value="DNA_methylase_N4/N6"/>
</dbReference>
<dbReference type="Gene3D" id="3.40.50.150">
    <property type="entry name" value="Vaccinia Virus protein VP39"/>
    <property type="match status" value="1"/>
</dbReference>
<dbReference type="EMBL" id="JAGSNF010000020">
    <property type="protein sequence ID" value="MBR7744357.1"/>
    <property type="molecule type" value="Genomic_DNA"/>
</dbReference>
<dbReference type="GO" id="GO:0032259">
    <property type="term" value="P:methylation"/>
    <property type="evidence" value="ECO:0007669"/>
    <property type="project" value="UniProtKB-KW"/>
</dbReference>
<dbReference type="RefSeq" id="WP_211603884.1">
    <property type="nucleotide sequence ID" value="NZ_JAGSNF010000020.1"/>
</dbReference>
<sequence length="565" mass="62401">MPASDGRYDYTWVDPTDPRVREVRSIEEVGTVGDDGTNDNLLLVGDSGDALRSLTTIPEYSQRYRGKVKLVYIDPPFNTKQVFAHYSDQLEHSVWLTLMRDRLKAIVPLLAPDASIWVHLDDMEVHRMRLLLDEVIGIDKSATQIVWQKRTTRENRSAFSDNHDHLLVYTRGPVKQWRDVRNRLPRTDATKNPDGDPRGPWDSIPFTAQGSRANQMYKITTPTGVVHDPPRNRCWGAKEDEFERLLADGRVYFPKGGNGRPRIKQFASEAPGLVPHTIWLASEVGSNDEAKKHIQAMFPDVTPFDTPKPERLLERIIGIATNPGDLVLDCFAGSATTAATAHKMGRRWVTVELLDATAQTFIVPRLTAVVEGTDPGGITSRTSRVPVEDLPPDVTPADAQTFTTLLGKVAKTLDGLDEATVKALREATRTRNETETTWQGGGGFTIARVGPSMYEVDEDTGTVFLSPDATNGAWSKAVAGQLKFTLTPDHPVFCGRRNRQRLAVIDGVADDAVVRALVQHLADGETVTVVAKAALPEAATLLRDLRPGSRLRIAPDDLFPATTVK</sequence>
<dbReference type="GO" id="GO:0003677">
    <property type="term" value="F:DNA binding"/>
    <property type="evidence" value="ECO:0007669"/>
    <property type="project" value="InterPro"/>
</dbReference>
<dbReference type="SUPFAM" id="SSF53335">
    <property type="entry name" value="S-adenosyl-L-methionine-dependent methyltransferases"/>
    <property type="match status" value="1"/>
</dbReference>
<evidence type="ECO:0000313" key="7">
    <source>
        <dbReference type="Proteomes" id="UP000677016"/>
    </source>
</evidence>
<dbReference type="Proteomes" id="UP000677016">
    <property type="component" value="Unassembled WGS sequence"/>
</dbReference>
<dbReference type="PROSITE" id="PS00092">
    <property type="entry name" value="N6_MTASE"/>
    <property type="match status" value="1"/>
</dbReference>
<dbReference type="InterPro" id="IPR002052">
    <property type="entry name" value="DNA_methylase_N6_adenine_CS"/>
</dbReference>
<keyword evidence="4" id="KW-0949">S-adenosyl-L-methionine</keyword>
<dbReference type="InterPro" id="IPR029063">
    <property type="entry name" value="SAM-dependent_MTases_sf"/>
</dbReference>
<dbReference type="Pfam" id="PF01555">
    <property type="entry name" value="N6_N4_Mtase"/>
    <property type="match status" value="1"/>
</dbReference>
<dbReference type="InterPro" id="IPR002295">
    <property type="entry name" value="N4/N6-MTase_EcoPI_Mod-like"/>
</dbReference>
<dbReference type="AlphaFoldDB" id="A0A941DDJ4"/>
<evidence type="ECO:0000256" key="3">
    <source>
        <dbReference type="ARBA" id="ARBA00022679"/>
    </source>
</evidence>
<comment type="similarity">
    <text evidence="1">Belongs to the N(4)/N(6)-methyltransferase family.</text>
</comment>
<reference evidence="6" key="1">
    <citation type="submission" date="2021-04" db="EMBL/GenBank/DDBJ databases">
        <title>Phycicoccus avicenniae sp. nov., a novel endophytic actinomycetes isolated from branch of Avicennia mariana.</title>
        <authorList>
            <person name="Tuo L."/>
        </authorList>
    </citation>
    <scope>NUCLEOTIDE SEQUENCE</scope>
    <source>
        <strain evidence="6">BSK3Z-2</strain>
    </source>
</reference>
<organism evidence="6 7">
    <name type="scientific">Phycicoccus avicenniae</name>
    <dbReference type="NCBI Taxonomy" id="2828860"/>
    <lineage>
        <taxon>Bacteria</taxon>
        <taxon>Bacillati</taxon>
        <taxon>Actinomycetota</taxon>
        <taxon>Actinomycetes</taxon>
        <taxon>Micrococcales</taxon>
        <taxon>Intrasporangiaceae</taxon>
        <taxon>Phycicoccus</taxon>
    </lineage>
</organism>
<evidence type="ECO:0000259" key="5">
    <source>
        <dbReference type="Pfam" id="PF01555"/>
    </source>
</evidence>
<protein>
    <submittedName>
        <fullName evidence="6">Site-specific DNA-methyltransferase</fullName>
    </submittedName>
</protein>
<comment type="caution">
    <text evidence="6">The sequence shown here is derived from an EMBL/GenBank/DDBJ whole genome shotgun (WGS) entry which is preliminary data.</text>
</comment>
<name>A0A941DDJ4_9MICO</name>
<dbReference type="PRINTS" id="PR00506">
    <property type="entry name" value="D21N6MTFRASE"/>
</dbReference>
<feature type="domain" description="DNA methylase N-4/N-6" evidence="5">
    <location>
        <begin position="68"/>
        <end position="353"/>
    </location>
</feature>
<evidence type="ECO:0000256" key="4">
    <source>
        <dbReference type="ARBA" id="ARBA00022691"/>
    </source>
</evidence>
<proteinExistence type="inferred from homology"/>
<evidence type="ECO:0000313" key="6">
    <source>
        <dbReference type="EMBL" id="MBR7744357.1"/>
    </source>
</evidence>
<gene>
    <name evidence="6" type="ORF">KC207_13770</name>
</gene>
<keyword evidence="2" id="KW-0489">Methyltransferase</keyword>
<accession>A0A941DDJ4</accession>
<keyword evidence="3" id="KW-0808">Transferase</keyword>
<evidence type="ECO:0000256" key="2">
    <source>
        <dbReference type="ARBA" id="ARBA00022603"/>
    </source>
</evidence>
<dbReference type="GO" id="GO:0008170">
    <property type="term" value="F:N-methyltransferase activity"/>
    <property type="evidence" value="ECO:0007669"/>
    <property type="project" value="InterPro"/>
</dbReference>
<evidence type="ECO:0000256" key="1">
    <source>
        <dbReference type="ARBA" id="ARBA00006594"/>
    </source>
</evidence>